<proteinExistence type="predicted"/>
<dbReference type="InterPro" id="IPR025562">
    <property type="entry name" value="Tae4"/>
</dbReference>
<dbReference type="Gene3D" id="4.10.280.80">
    <property type="match status" value="1"/>
</dbReference>
<dbReference type="AlphaFoldDB" id="A0A3B0X473"/>
<reference evidence="1" key="1">
    <citation type="submission" date="2018-06" db="EMBL/GenBank/DDBJ databases">
        <authorList>
            <person name="Zhirakovskaya E."/>
        </authorList>
    </citation>
    <scope>NUCLEOTIDE SEQUENCE</scope>
</reference>
<gene>
    <name evidence="1" type="ORF">MNBD_GAMMA07-999</name>
</gene>
<evidence type="ECO:0000313" key="1">
    <source>
        <dbReference type="EMBL" id="VAW56369.1"/>
    </source>
</evidence>
<evidence type="ECO:0008006" key="2">
    <source>
        <dbReference type="Google" id="ProtNLM"/>
    </source>
</evidence>
<organism evidence="1">
    <name type="scientific">hydrothermal vent metagenome</name>
    <dbReference type="NCBI Taxonomy" id="652676"/>
    <lineage>
        <taxon>unclassified sequences</taxon>
        <taxon>metagenomes</taxon>
        <taxon>ecological metagenomes</taxon>
    </lineage>
</organism>
<name>A0A3B0X473_9ZZZZ</name>
<sequence>MTQFSTLWNNHVGRDYVCDQNVFANQCAMRMGKALEDTGISLESKSLKRCSNYSTKFKDHKPGHIRSAQELANIFYRNPKILGDNTKKIILDGSIDDNLSAFKNKKGMVFIMNGWGNTDHIDVWNGVTMRMKGASDTITYRKRGKQVWFWELM</sequence>
<protein>
    <recommendedName>
        <fullName evidence="2">Type VI secretion system amidase effector protein Tae4</fullName>
    </recommendedName>
</protein>
<dbReference type="EMBL" id="UOFF01000219">
    <property type="protein sequence ID" value="VAW56369.1"/>
    <property type="molecule type" value="Genomic_DNA"/>
</dbReference>
<dbReference type="Gene3D" id="3.90.1720.80">
    <property type="match status" value="1"/>
</dbReference>
<accession>A0A3B0X473</accession>
<dbReference type="Pfam" id="PF14113">
    <property type="entry name" value="Tae4"/>
    <property type="match status" value="1"/>
</dbReference>